<organism evidence="2 3">
    <name type="scientific">Elysia crispata</name>
    <name type="common">lettuce slug</name>
    <dbReference type="NCBI Taxonomy" id="231223"/>
    <lineage>
        <taxon>Eukaryota</taxon>
        <taxon>Metazoa</taxon>
        <taxon>Spiralia</taxon>
        <taxon>Lophotrochozoa</taxon>
        <taxon>Mollusca</taxon>
        <taxon>Gastropoda</taxon>
        <taxon>Heterobranchia</taxon>
        <taxon>Euthyneura</taxon>
        <taxon>Panpulmonata</taxon>
        <taxon>Sacoglossa</taxon>
        <taxon>Placobranchoidea</taxon>
        <taxon>Plakobranchidae</taxon>
        <taxon>Elysia</taxon>
    </lineage>
</organism>
<sequence length="139" mass="15786">MDTIDNPENGLSDYAYHSILDMSITDLVPVDMNFVNEREAIGDNDDFPEIRVTSGEGSHNLLHEMVEEVNSVRNNDVHSVEEFQEEMVGAESTETACDGNVEGRRKVKLGKEGWKKCTKKDFAKKEKSTSEEHWVRPKL</sequence>
<reference evidence="2" key="1">
    <citation type="journal article" date="2023" name="G3 (Bethesda)">
        <title>A reference genome for the long-term kleptoplast-retaining sea slug Elysia crispata morphotype clarki.</title>
        <authorList>
            <person name="Eastman K.E."/>
            <person name="Pendleton A.L."/>
            <person name="Shaikh M.A."/>
            <person name="Suttiyut T."/>
            <person name="Ogas R."/>
            <person name="Tomko P."/>
            <person name="Gavelis G."/>
            <person name="Widhalm J.R."/>
            <person name="Wisecaver J.H."/>
        </authorList>
    </citation>
    <scope>NUCLEOTIDE SEQUENCE</scope>
    <source>
        <strain evidence="2">ECLA1</strain>
    </source>
</reference>
<proteinExistence type="predicted"/>
<name>A0AAE0YM72_9GAST</name>
<dbReference type="Proteomes" id="UP001283361">
    <property type="component" value="Unassembled WGS sequence"/>
</dbReference>
<evidence type="ECO:0000313" key="3">
    <source>
        <dbReference type="Proteomes" id="UP001283361"/>
    </source>
</evidence>
<evidence type="ECO:0000256" key="1">
    <source>
        <dbReference type="SAM" id="MobiDB-lite"/>
    </source>
</evidence>
<keyword evidence="3" id="KW-1185">Reference proteome</keyword>
<protein>
    <submittedName>
        <fullName evidence="2">Uncharacterized protein</fullName>
    </submittedName>
</protein>
<dbReference type="EMBL" id="JAWDGP010005911">
    <property type="protein sequence ID" value="KAK3750039.1"/>
    <property type="molecule type" value="Genomic_DNA"/>
</dbReference>
<gene>
    <name evidence="2" type="ORF">RRG08_027362</name>
</gene>
<comment type="caution">
    <text evidence="2">The sequence shown here is derived from an EMBL/GenBank/DDBJ whole genome shotgun (WGS) entry which is preliminary data.</text>
</comment>
<feature type="region of interest" description="Disordered" evidence="1">
    <location>
        <begin position="120"/>
        <end position="139"/>
    </location>
</feature>
<evidence type="ECO:0000313" key="2">
    <source>
        <dbReference type="EMBL" id="KAK3750039.1"/>
    </source>
</evidence>
<accession>A0AAE0YM72</accession>
<dbReference type="AlphaFoldDB" id="A0AAE0YM72"/>